<reference evidence="2" key="1">
    <citation type="submission" date="2023-06" db="EMBL/GenBank/DDBJ databases">
        <title>Genome-scale phylogeny and comparative genomics of the fungal order Sordariales.</title>
        <authorList>
            <consortium name="Lawrence Berkeley National Laboratory"/>
            <person name="Hensen N."/>
            <person name="Bonometti L."/>
            <person name="Westerberg I."/>
            <person name="Brannstrom I.O."/>
            <person name="Guillou S."/>
            <person name="Cros-Aarteil S."/>
            <person name="Calhoun S."/>
            <person name="Haridas S."/>
            <person name="Kuo A."/>
            <person name="Mondo S."/>
            <person name="Pangilinan J."/>
            <person name="Riley R."/>
            <person name="Labutti K."/>
            <person name="Andreopoulos B."/>
            <person name="Lipzen A."/>
            <person name="Chen C."/>
            <person name="Yanf M."/>
            <person name="Daum C."/>
            <person name="Ng V."/>
            <person name="Clum A."/>
            <person name="Steindorff A."/>
            <person name="Ohm R."/>
            <person name="Martin F."/>
            <person name="Silar P."/>
            <person name="Natvig D."/>
            <person name="Lalanne C."/>
            <person name="Gautier V."/>
            <person name="Ament-Velasquez S.L."/>
            <person name="Kruys A."/>
            <person name="Hutchinson M.I."/>
            <person name="Powell A.J."/>
            <person name="Barry K."/>
            <person name="Miller A.N."/>
            <person name="Grigoriev I.V."/>
            <person name="Debuchy R."/>
            <person name="Gladieux P."/>
            <person name="Thoren M.H."/>
            <person name="Johannesson H."/>
        </authorList>
    </citation>
    <scope>NUCLEOTIDE SEQUENCE</scope>
    <source>
        <strain evidence="2">CBS 606.72</strain>
    </source>
</reference>
<dbReference type="InterPro" id="IPR036028">
    <property type="entry name" value="SH3-like_dom_sf"/>
</dbReference>
<accession>A0AA39WZB9</accession>
<organism evidence="2 3">
    <name type="scientific">Immersiella caudata</name>
    <dbReference type="NCBI Taxonomy" id="314043"/>
    <lineage>
        <taxon>Eukaryota</taxon>
        <taxon>Fungi</taxon>
        <taxon>Dikarya</taxon>
        <taxon>Ascomycota</taxon>
        <taxon>Pezizomycotina</taxon>
        <taxon>Sordariomycetes</taxon>
        <taxon>Sordariomycetidae</taxon>
        <taxon>Sordariales</taxon>
        <taxon>Lasiosphaeriaceae</taxon>
        <taxon>Immersiella</taxon>
    </lineage>
</organism>
<dbReference type="SUPFAM" id="SSF50044">
    <property type="entry name" value="SH3-domain"/>
    <property type="match status" value="1"/>
</dbReference>
<feature type="compositionally biased region" description="Low complexity" evidence="1">
    <location>
        <begin position="264"/>
        <end position="274"/>
    </location>
</feature>
<proteinExistence type="predicted"/>
<dbReference type="AlphaFoldDB" id="A0AA39WZB9"/>
<evidence type="ECO:0000256" key="1">
    <source>
        <dbReference type="SAM" id="MobiDB-lite"/>
    </source>
</evidence>
<feature type="region of interest" description="Disordered" evidence="1">
    <location>
        <begin position="264"/>
        <end position="305"/>
    </location>
</feature>
<evidence type="ECO:0008006" key="4">
    <source>
        <dbReference type="Google" id="ProtNLM"/>
    </source>
</evidence>
<feature type="region of interest" description="Disordered" evidence="1">
    <location>
        <begin position="154"/>
        <end position="187"/>
    </location>
</feature>
<protein>
    <recommendedName>
        <fullName evidence="4">SH3 domain-containing protein</fullName>
    </recommendedName>
</protein>
<evidence type="ECO:0000313" key="3">
    <source>
        <dbReference type="Proteomes" id="UP001175000"/>
    </source>
</evidence>
<dbReference type="Proteomes" id="UP001175000">
    <property type="component" value="Unassembled WGS sequence"/>
</dbReference>
<name>A0AA39WZB9_9PEZI</name>
<feature type="compositionally biased region" description="Low complexity" evidence="1">
    <location>
        <begin position="227"/>
        <end position="241"/>
    </location>
</feature>
<keyword evidence="3" id="KW-1185">Reference proteome</keyword>
<feature type="region of interest" description="Disordered" evidence="1">
    <location>
        <begin position="715"/>
        <end position="735"/>
    </location>
</feature>
<evidence type="ECO:0000313" key="2">
    <source>
        <dbReference type="EMBL" id="KAK0624414.1"/>
    </source>
</evidence>
<sequence>MAVNAEDLLIQPLKDVVALAATAVVNAAASTSGGSEHGVKAEQMLQSAKSLAREGERALRKVQTLWETQATAHGDAFRERILKQGSIENRRLRLEDLLWDFDDATFLDEFSPERYAALQAATKALALDIAETIKRLHLDSPNLKSSAWPLSVFPPLPPLPKPPARRSTGTHSRKASEQTIHQPLTPLAPLNIASLDPAPGCPLSRATTVSLPVSDAHLTQTLTAGETTSTSSPTSGSNRSRLSFWLQSSEETLNSAESPLLNAASSANTTASTTPQQKPLLPPLAAPPTDVTPSQSGEFALPSPQLSVSRTPSILLAGGGIPRLAARPPDCRIAERSTYKRLGGLCPGAIKFRNDENWSSIQEVSEFSSLGAGSGGEMLRASDGIIPLQFEETIKVGRCSECYYSHAMEEVVLDKSLDLRSIRPSPSGANHRLRLLYKSHLRLSSPSLNLTPPRYACLWCISSATTSREGDATVFLSADHLLRHLSTHPQPLPSLSGVSVLHGRGAHRDSATLKPFDLHLPNPATPVVVPDNVAKLPRAIALKDHIPGAQGQLGGSGRKLPAPPGYTGEMLEFLAGAVITGVIFPEKWDGKWCLGRHDGQFGALSVKGVEISGPVEGEVLIPETKRGEIEDGDEGMCVVTRWKWPLSAEKAGGSGEKGTRKDAGWLSFAKGELISDVKCNVDVHADSWCWSGTNSKGKTGRFPKSHVDLRTLVAQKKPSGKEKRKGKGFFGRLAA</sequence>
<gene>
    <name evidence="2" type="ORF">B0T14DRAFT_426326</name>
</gene>
<feature type="region of interest" description="Disordered" evidence="1">
    <location>
        <begin position="221"/>
        <end position="241"/>
    </location>
</feature>
<comment type="caution">
    <text evidence="2">The sequence shown here is derived from an EMBL/GenBank/DDBJ whole genome shotgun (WGS) entry which is preliminary data.</text>
</comment>
<dbReference type="EMBL" id="JAULSU010000003">
    <property type="protein sequence ID" value="KAK0624414.1"/>
    <property type="molecule type" value="Genomic_DNA"/>
</dbReference>